<evidence type="ECO:0000313" key="6">
    <source>
        <dbReference type="Proteomes" id="UP000247476"/>
    </source>
</evidence>
<proteinExistence type="inferred from homology"/>
<feature type="domain" description="CS" evidence="4">
    <location>
        <begin position="36"/>
        <end position="141"/>
    </location>
</feature>
<dbReference type="Proteomes" id="UP000247476">
    <property type="component" value="Unassembled WGS sequence"/>
</dbReference>
<dbReference type="InterPro" id="IPR007052">
    <property type="entry name" value="CS_dom"/>
</dbReference>
<comment type="caution">
    <text evidence="5">The sequence shown here is derived from an EMBL/GenBank/DDBJ whole genome shotgun (WGS) entry which is preliminary data.</text>
</comment>
<dbReference type="CDD" id="cd06464">
    <property type="entry name" value="ACD_sHsps-like"/>
    <property type="match status" value="1"/>
</dbReference>
<dbReference type="SUPFAM" id="SSF49764">
    <property type="entry name" value="HSP20-like chaperones"/>
    <property type="match status" value="1"/>
</dbReference>
<dbReference type="PROSITE" id="PS51203">
    <property type="entry name" value="CS"/>
    <property type="match status" value="1"/>
</dbReference>
<evidence type="ECO:0000256" key="1">
    <source>
        <dbReference type="PROSITE-ProRule" id="PRU00285"/>
    </source>
</evidence>
<gene>
    <name evidence="5" type="ORF">DLM86_16645</name>
</gene>
<reference evidence="5 6" key="1">
    <citation type="submission" date="2018-05" db="EMBL/GenBank/DDBJ databases">
        <title>Paenibacillus flagellatus sp. nov., isolated from selenium mineral soil.</title>
        <authorList>
            <person name="Dai X."/>
        </authorList>
    </citation>
    <scope>NUCLEOTIDE SEQUENCE [LARGE SCALE GENOMIC DNA]</scope>
    <source>
        <strain evidence="5 6">DXL2</strain>
    </source>
</reference>
<dbReference type="AlphaFoldDB" id="A0A2V5KV93"/>
<organism evidence="5 6">
    <name type="scientific">Paenibacillus flagellatus</name>
    <dbReference type="NCBI Taxonomy" id="2211139"/>
    <lineage>
        <taxon>Bacteria</taxon>
        <taxon>Bacillati</taxon>
        <taxon>Bacillota</taxon>
        <taxon>Bacilli</taxon>
        <taxon>Bacillales</taxon>
        <taxon>Paenibacillaceae</taxon>
        <taxon>Paenibacillus</taxon>
    </lineage>
</organism>
<feature type="domain" description="SHSP" evidence="3">
    <location>
        <begin position="32"/>
        <end position="145"/>
    </location>
</feature>
<evidence type="ECO:0000256" key="2">
    <source>
        <dbReference type="RuleBase" id="RU003616"/>
    </source>
</evidence>
<dbReference type="RefSeq" id="WP_110841178.1">
    <property type="nucleotide sequence ID" value="NZ_QJVJ01000007.1"/>
</dbReference>
<evidence type="ECO:0000259" key="4">
    <source>
        <dbReference type="PROSITE" id="PS51203"/>
    </source>
</evidence>
<sequence length="145" mass="16895">MPLIPYESFRNLDGFKRDLDRLFNDFPAFVRGEQQFGAHRIDVYETDTEVVATCDLPGLEKKEDVDIDVRGNVLTVSGTLTRTHEVQEERMHRQERFYGRFQRSVELPAAVDDDNVKASYRNGVLEIRMAKLQPPPRKKIDIDFH</sequence>
<dbReference type="InterPro" id="IPR002068">
    <property type="entry name" value="A-crystallin/Hsp20_dom"/>
</dbReference>
<dbReference type="Pfam" id="PF00011">
    <property type="entry name" value="HSP20"/>
    <property type="match status" value="1"/>
</dbReference>
<dbReference type="InterPro" id="IPR008978">
    <property type="entry name" value="HSP20-like_chaperone"/>
</dbReference>
<name>A0A2V5KV93_9BACL</name>
<comment type="similarity">
    <text evidence="1 2">Belongs to the small heat shock protein (HSP20) family.</text>
</comment>
<dbReference type="InterPro" id="IPR031107">
    <property type="entry name" value="Small_HSP"/>
</dbReference>
<dbReference type="EMBL" id="QJVJ01000007">
    <property type="protein sequence ID" value="PYI53406.1"/>
    <property type="molecule type" value="Genomic_DNA"/>
</dbReference>
<evidence type="ECO:0000259" key="3">
    <source>
        <dbReference type="PROSITE" id="PS01031"/>
    </source>
</evidence>
<evidence type="ECO:0000313" key="5">
    <source>
        <dbReference type="EMBL" id="PYI53406.1"/>
    </source>
</evidence>
<dbReference type="Gene3D" id="2.60.40.790">
    <property type="match status" value="1"/>
</dbReference>
<dbReference type="PROSITE" id="PS01031">
    <property type="entry name" value="SHSP"/>
    <property type="match status" value="1"/>
</dbReference>
<accession>A0A2V5KV93</accession>
<dbReference type="OrthoDB" id="1806521at2"/>
<protein>
    <submittedName>
        <fullName evidence="5">Heat-shock protein Hsp20</fullName>
    </submittedName>
</protein>
<keyword evidence="6" id="KW-1185">Reference proteome</keyword>
<dbReference type="PANTHER" id="PTHR11527">
    <property type="entry name" value="HEAT-SHOCK PROTEIN 20 FAMILY MEMBER"/>
    <property type="match status" value="1"/>
</dbReference>